<accession>A0A7R8W6L5</accession>
<name>A0A7R8W6L5_9CRUS</name>
<evidence type="ECO:0000313" key="2">
    <source>
        <dbReference type="EMBL" id="CAD7223839.1"/>
    </source>
</evidence>
<dbReference type="AlphaFoldDB" id="A0A7R8W6L5"/>
<dbReference type="EMBL" id="OB660263">
    <property type="protein sequence ID" value="CAD7223839.1"/>
    <property type="molecule type" value="Genomic_DNA"/>
</dbReference>
<feature type="compositionally biased region" description="Basic and acidic residues" evidence="1">
    <location>
        <begin position="33"/>
        <end position="52"/>
    </location>
</feature>
<feature type="compositionally biased region" description="Polar residues" evidence="1">
    <location>
        <begin position="20"/>
        <end position="32"/>
    </location>
</feature>
<sequence>MFRLSRPTSDSKSFFLKQLNQVTADETGSSTNEKNRIRYNERIKGQGQQDHRQRWRSTGCCSFEAVTDKNKGDTLHEGHLLTQLSGSNIPVVDEVQHRQTEDTKTPRLIGLLLKHRQSGDP</sequence>
<gene>
    <name evidence="2" type="ORF">CTOB1V02_LOCUS1816</name>
</gene>
<feature type="region of interest" description="Disordered" evidence="1">
    <location>
        <begin position="20"/>
        <end position="55"/>
    </location>
</feature>
<reference evidence="2" key="1">
    <citation type="submission" date="2020-11" db="EMBL/GenBank/DDBJ databases">
        <authorList>
            <person name="Tran Van P."/>
        </authorList>
    </citation>
    <scope>NUCLEOTIDE SEQUENCE</scope>
</reference>
<proteinExistence type="predicted"/>
<evidence type="ECO:0000256" key="1">
    <source>
        <dbReference type="SAM" id="MobiDB-lite"/>
    </source>
</evidence>
<protein>
    <submittedName>
        <fullName evidence="2">Uncharacterized protein</fullName>
    </submittedName>
</protein>
<organism evidence="2">
    <name type="scientific">Cyprideis torosa</name>
    <dbReference type="NCBI Taxonomy" id="163714"/>
    <lineage>
        <taxon>Eukaryota</taxon>
        <taxon>Metazoa</taxon>
        <taxon>Ecdysozoa</taxon>
        <taxon>Arthropoda</taxon>
        <taxon>Crustacea</taxon>
        <taxon>Oligostraca</taxon>
        <taxon>Ostracoda</taxon>
        <taxon>Podocopa</taxon>
        <taxon>Podocopida</taxon>
        <taxon>Cytherocopina</taxon>
        <taxon>Cytheroidea</taxon>
        <taxon>Cytherideidae</taxon>
        <taxon>Cyprideis</taxon>
    </lineage>
</organism>